<dbReference type="CDD" id="cd17535">
    <property type="entry name" value="REC_NarL-like"/>
    <property type="match status" value="1"/>
</dbReference>
<proteinExistence type="predicted"/>
<feature type="domain" description="HTH luxR-type" evidence="4">
    <location>
        <begin position="148"/>
        <end position="213"/>
    </location>
</feature>
<dbReference type="InterPro" id="IPR001789">
    <property type="entry name" value="Sig_transdc_resp-reg_receiver"/>
</dbReference>
<dbReference type="Pfam" id="PF00072">
    <property type="entry name" value="Response_reg"/>
    <property type="match status" value="1"/>
</dbReference>
<comment type="caution">
    <text evidence="6">The sequence shown here is derived from an EMBL/GenBank/DDBJ whole genome shotgun (WGS) entry which is preliminary data.</text>
</comment>
<dbReference type="Proteomes" id="UP000807785">
    <property type="component" value="Unassembled WGS sequence"/>
</dbReference>
<keyword evidence="1 3" id="KW-0597">Phosphoprotein</keyword>
<dbReference type="AlphaFoldDB" id="A0A9D7DYN2"/>
<evidence type="ECO:0000259" key="4">
    <source>
        <dbReference type="PROSITE" id="PS50043"/>
    </source>
</evidence>
<dbReference type="Pfam" id="PF00196">
    <property type="entry name" value="GerE"/>
    <property type="match status" value="1"/>
</dbReference>
<dbReference type="InterPro" id="IPR000792">
    <property type="entry name" value="Tscrpt_reg_LuxR_C"/>
</dbReference>
<feature type="modified residue" description="4-aspartylphosphate" evidence="3">
    <location>
        <position position="60"/>
    </location>
</feature>
<dbReference type="InterPro" id="IPR039420">
    <property type="entry name" value="WalR-like"/>
</dbReference>
<evidence type="ECO:0000313" key="6">
    <source>
        <dbReference type="EMBL" id="MBK6973216.1"/>
    </source>
</evidence>
<dbReference type="CDD" id="cd06170">
    <property type="entry name" value="LuxR_C_like"/>
    <property type="match status" value="1"/>
</dbReference>
<dbReference type="GO" id="GO:0000160">
    <property type="term" value="P:phosphorelay signal transduction system"/>
    <property type="evidence" value="ECO:0007669"/>
    <property type="project" value="InterPro"/>
</dbReference>
<sequence>MPQTDTKPIRVVLADDHPLLLAGFAMSLGSHGIEVVGETRTPDDVLNTYQRLSPDVLVLDVRFGGKMTGLDVAKAVLGEFPDAKIVFLSQYDQDSLIKEAYGLGGRAFVTKGCDPASLATAIKRAHEGHLFFLPQIAERLAYLYVQGDMSPQSRLDEREVEVFTLMAQGLTNAEIADQLDLSPKTISNTSQTIKEKLGVHRAADITRMAVRYGLIEP</sequence>
<dbReference type="GO" id="GO:0006355">
    <property type="term" value="P:regulation of DNA-templated transcription"/>
    <property type="evidence" value="ECO:0007669"/>
    <property type="project" value="InterPro"/>
</dbReference>
<dbReference type="EMBL" id="JADJEV010000003">
    <property type="protein sequence ID" value="MBK6973216.1"/>
    <property type="molecule type" value="Genomic_DNA"/>
</dbReference>
<organism evidence="6 7">
    <name type="scientific">Candidatus Methylophosphatis roskildensis</name>
    <dbReference type="NCBI Taxonomy" id="2899263"/>
    <lineage>
        <taxon>Bacteria</taxon>
        <taxon>Pseudomonadati</taxon>
        <taxon>Pseudomonadota</taxon>
        <taxon>Betaproteobacteria</taxon>
        <taxon>Nitrosomonadales</taxon>
        <taxon>Sterolibacteriaceae</taxon>
        <taxon>Candidatus Methylophosphatis</taxon>
    </lineage>
</organism>
<dbReference type="SMART" id="SM00421">
    <property type="entry name" value="HTH_LUXR"/>
    <property type="match status" value="1"/>
</dbReference>
<dbReference type="PANTHER" id="PTHR43214:SF43">
    <property type="entry name" value="TWO-COMPONENT RESPONSE REGULATOR"/>
    <property type="match status" value="1"/>
</dbReference>
<evidence type="ECO:0000256" key="3">
    <source>
        <dbReference type="PROSITE-ProRule" id="PRU00169"/>
    </source>
</evidence>
<name>A0A9D7DYN2_9PROT</name>
<keyword evidence="2" id="KW-0238">DNA-binding</keyword>
<dbReference type="PROSITE" id="PS50043">
    <property type="entry name" value="HTH_LUXR_2"/>
    <property type="match status" value="1"/>
</dbReference>
<evidence type="ECO:0000256" key="2">
    <source>
        <dbReference type="ARBA" id="ARBA00023125"/>
    </source>
</evidence>
<dbReference type="InterPro" id="IPR016032">
    <property type="entry name" value="Sig_transdc_resp-reg_C-effctor"/>
</dbReference>
<evidence type="ECO:0000256" key="1">
    <source>
        <dbReference type="ARBA" id="ARBA00022553"/>
    </source>
</evidence>
<protein>
    <submittedName>
        <fullName evidence="6">Response regulator transcription factor</fullName>
    </submittedName>
</protein>
<dbReference type="InterPro" id="IPR058245">
    <property type="entry name" value="NreC/VraR/RcsB-like_REC"/>
</dbReference>
<dbReference type="SUPFAM" id="SSF52172">
    <property type="entry name" value="CheY-like"/>
    <property type="match status" value="1"/>
</dbReference>
<gene>
    <name evidence="6" type="ORF">IPH26_09790</name>
</gene>
<dbReference type="PANTHER" id="PTHR43214">
    <property type="entry name" value="TWO-COMPONENT RESPONSE REGULATOR"/>
    <property type="match status" value="1"/>
</dbReference>
<dbReference type="SUPFAM" id="SSF46894">
    <property type="entry name" value="C-terminal effector domain of the bipartite response regulators"/>
    <property type="match status" value="1"/>
</dbReference>
<feature type="domain" description="Response regulatory" evidence="5">
    <location>
        <begin position="10"/>
        <end position="126"/>
    </location>
</feature>
<dbReference type="InterPro" id="IPR011006">
    <property type="entry name" value="CheY-like_superfamily"/>
</dbReference>
<accession>A0A9D7DYN2</accession>
<evidence type="ECO:0000259" key="5">
    <source>
        <dbReference type="PROSITE" id="PS50110"/>
    </source>
</evidence>
<evidence type="ECO:0000313" key="7">
    <source>
        <dbReference type="Proteomes" id="UP000807785"/>
    </source>
</evidence>
<dbReference type="GO" id="GO:0003677">
    <property type="term" value="F:DNA binding"/>
    <property type="evidence" value="ECO:0007669"/>
    <property type="project" value="UniProtKB-KW"/>
</dbReference>
<dbReference type="Gene3D" id="3.40.50.2300">
    <property type="match status" value="1"/>
</dbReference>
<dbReference type="SMART" id="SM00448">
    <property type="entry name" value="REC"/>
    <property type="match status" value="1"/>
</dbReference>
<reference evidence="6" key="1">
    <citation type="submission" date="2020-10" db="EMBL/GenBank/DDBJ databases">
        <title>Connecting structure to function with the recovery of over 1000 high-quality activated sludge metagenome-assembled genomes encoding full-length rRNA genes using long-read sequencing.</title>
        <authorList>
            <person name="Singleton C.M."/>
            <person name="Petriglieri F."/>
            <person name="Kristensen J.M."/>
            <person name="Kirkegaard R.H."/>
            <person name="Michaelsen T.Y."/>
            <person name="Andersen M.H."/>
            <person name="Karst S.M."/>
            <person name="Dueholm M.S."/>
            <person name="Nielsen P.H."/>
            <person name="Albertsen M."/>
        </authorList>
    </citation>
    <scope>NUCLEOTIDE SEQUENCE</scope>
    <source>
        <strain evidence="6">Bjer_18-Q3-R1-45_BAT3C.347</strain>
    </source>
</reference>
<dbReference type="PRINTS" id="PR00038">
    <property type="entry name" value="HTHLUXR"/>
</dbReference>
<dbReference type="PROSITE" id="PS50110">
    <property type="entry name" value="RESPONSE_REGULATORY"/>
    <property type="match status" value="1"/>
</dbReference>